<keyword evidence="5" id="KW-1185">Reference proteome</keyword>
<dbReference type="GO" id="GO:0005096">
    <property type="term" value="F:GTPase activator activity"/>
    <property type="evidence" value="ECO:0007669"/>
    <property type="project" value="InterPro"/>
</dbReference>
<dbReference type="SMART" id="SM00721">
    <property type="entry name" value="BAR"/>
    <property type="match status" value="1"/>
</dbReference>
<dbReference type="Proteomes" id="UP000436088">
    <property type="component" value="Unassembled WGS sequence"/>
</dbReference>
<evidence type="ECO:0000256" key="2">
    <source>
        <dbReference type="ARBA" id="ARBA00022833"/>
    </source>
</evidence>
<keyword evidence="1" id="KW-0479">Metal-binding</keyword>
<dbReference type="Pfam" id="PF16746">
    <property type="entry name" value="BAR_3"/>
    <property type="match status" value="1"/>
</dbReference>
<dbReference type="InterPro" id="IPR027267">
    <property type="entry name" value="AH/BAR_dom_sf"/>
</dbReference>
<dbReference type="SUPFAM" id="SSF103657">
    <property type="entry name" value="BAR/IMD domain-like"/>
    <property type="match status" value="1"/>
</dbReference>
<dbReference type="InterPro" id="IPR035670">
    <property type="entry name" value="AGD1/2/3/4_BAR_plant"/>
</dbReference>
<dbReference type="PANTHER" id="PTHR23180">
    <property type="entry name" value="CENTAURIN/ARF"/>
    <property type="match status" value="1"/>
</dbReference>
<reference evidence="4" key="1">
    <citation type="submission" date="2019-09" db="EMBL/GenBank/DDBJ databases">
        <title>Draft genome information of white flower Hibiscus syriacus.</title>
        <authorList>
            <person name="Kim Y.-M."/>
        </authorList>
    </citation>
    <scope>NUCLEOTIDE SEQUENCE [LARGE SCALE GENOMIC DNA]</scope>
    <source>
        <strain evidence="4">YM2019G1</strain>
    </source>
</reference>
<sequence>MMHFSKLEDTPMFRQEIQCVEENAELMRGRCLKFYKGCRKYTEGLQDGHSGDIAFVSALETFGGDQNDPTCVAFGGPIMTQFTVALKEMASYKEVLRSEIERMLNDRLLQFVNVDLQEIKDARKPFDKASLAYDQAREKFMSLRKSTKTDVAAAIEEELLAAKTSFELARFNLVSALSKFEAKRRFEFVEAVSGMMSAHLRFFKQGYELLHNMEPFVNQVLAYAQQYRECSNYEQESLSERMQEHIRQIDRESKLSLTGYTGPTVSDGMQPITRGSQKAIEAVMQSAAKGKVTSHLEILVKS</sequence>
<gene>
    <name evidence="4" type="ORF">F3Y22_tig00109926pilonHSYRG00009</name>
</gene>
<evidence type="ECO:0000313" key="5">
    <source>
        <dbReference type="Proteomes" id="UP000436088"/>
    </source>
</evidence>
<protein>
    <submittedName>
        <fullName evidence="4">ADP-ribosylation factor GTPase-activating protein AGD1</fullName>
    </submittedName>
</protein>
<keyword evidence="2" id="KW-0862">Zinc</keyword>
<evidence type="ECO:0000259" key="3">
    <source>
        <dbReference type="SMART" id="SM00721"/>
    </source>
</evidence>
<dbReference type="AlphaFoldDB" id="A0A6A3BXE9"/>
<dbReference type="CDD" id="cd07606">
    <property type="entry name" value="BAR_SFC_plant"/>
    <property type="match status" value="1"/>
</dbReference>
<dbReference type="InterPro" id="IPR045258">
    <property type="entry name" value="ACAP1/2/3-like"/>
</dbReference>
<proteinExistence type="predicted"/>
<evidence type="ECO:0000313" key="4">
    <source>
        <dbReference type="EMBL" id="KAE8719672.1"/>
    </source>
</evidence>
<comment type="caution">
    <text evidence="4">The sequence shown here is derived from an EMBL/GenBank/DDBJ whole genome shotgun (WGS) entry which is preliminary data.</text>
</comment>
<evidence type="ECO:0000256" key="1">
    <source>
        <dbReference type="ARBA" id="ARBA00022723"/>
    </source>
</evidence>
<feature type="domain" description="BAR" evidence="3">
    <location>
        <begin position="1"/>
        <end position="219"/>
    </location>
</feature>
<accession>A0A6A3BXE9</accession>
<dbReference type="GO" id="GO:0046872">
    <property type="term" value="F:metal ion binding"/>
    <property type="evidence" value="ECO:0007669"/>
    <property type="project" value="UniProtKB-KW"/>
</dbReference>
<dbReference type="GO" id="GO:0005737">
    <property type="term" value="C:cytoplasm"/>
    <property type="evidence" value="ECO:0007669"/>
    <property type="project" value="InterPro"/>
</dbReference>
<organism evidence="4 5">
    <name type="scientific">Hibiscus syriacus</name>
    <name type="common">Rose of Sharon</name>
    <dbReference type="NCBI Taxonomy" id="106335"/>
    <lineage>
        <taxon>Eukaryota</taxon>
        <taxon>Viridiplantae</taxon>
        <taxon>Streptophyta</taxon>
        <taxon>Embryophyta</taxon>
        <taxon>Tracheophyta</taxon>
        <taxon>Spermatophyta</taxon>
        <taxon>Magnoliopsida</taxon>
        <taxon>eudicotyledons</taxon>
        <taxon>Gunneridae</taxon>
        <taxon>Pentapetalae</taxon>
        <taxon>rosids</taxon>
        <taxon>malvids</taxon>
        <taxon>Malvales</taxon>
        <taxon>Malvaceae</taxon>
        <taxon>Malvoideae</taxon>
        <taxon>Hibiscus</taxon>
    </lineage>
</organism>
<dbReference type="PANTHER" id="PTHR23180:SF405">
    <property type="entry name" value="ADP-RIBOSYLATION FACTOR GTPASE-ACTIVATING PROTEIN AGD1"/>
    <property type="match status" value="1"/>
</dbReference>
<dbReference type="Gene3D" id="1.20.1270.60">
    <property type="entry name" value="Arfaptin homology (AH) domain/BAR domain"/>
    <property type="match status" value="1"/>
</dbReference>
<dbReference type="EMBL" id="VEPZ02000781">
    <property type="protein sequence ID" value="KAE8719672.1"/>
    <property type="molecule type" value="Genomic_DNA"/>
</dbReference>
<dbReference type="InterPro" id="IPR004148">
    <property type="entry name" value="BAR_dom"/>
</dbReference>
<name>A0A6A3BXE9_HIBSY</name>